<feature type="domain" description="Chitin-binding type-2" evidence="6">
    <location>
        <begin position="10"/>
        <end position="66"/>
    </location>
</feature>
<dbReference type="InterPro" id="IPR051940">
    <property type="entry name" value="Chitin_bind-dev_reg"/>
</dbReference>
<keyword evidence="2" id="KW-0732">Signal</keyword>
<dbReference type="PROSITE" id="PS50940">
    <property type="entry name" value="CHIT_BIND_II"/>
    <property type="match status" value="2"/>
</dbReference>
<dbReference type="InterPro" id="IPR036508">
    <property type="entry name" value="Chitin-bd_dom_sf"/>
</dbReference>
<evidence type="ECO:0000256" key="5">
    <source>
        <dbReference type="ARBA" id="ARBA00023180"/>
    </source>
</evidence>
<feature type="domain" description="Chitin-binding type-2" evidence="6">
    <location>
        <begin position="113"/>
        <end position="169"/>
    </location>
</feature>
<dbReference type="GO" id="GO:0008061">
    <property type="term" value="F:chitin binding"/>
    <property type="evidence" value="ECO:0007669"/>
    <property type="project" value="UniProtKB-KW"/>
</dbReference>
<dbReference type="AlphaFoldDB" id="A0A0B2W1P3"/>
<dbReference type="PANTHER" id="PTHR23301">
    <property type="entry name" value="CHITIN BINDING PERITROPHIN-A"/>
    <property type="match status" value="1"/>
</dbReference>
<dbReference type="Proteomes" id="UP000031036">
    <property type="component" value="Unassembled WGS sequence"/>
</dbReference>
<evidence type="ECO:0000313" key="8">
    <source>
        <dbReference type="Proteomes" id="UP000031036"/>
    </source>
</evidence>
<organism evidence="7 8">
    <name type="scientific">Toxocara canis</name>
    <name type="common">Canine roundworm</name>
    <dbReference type="NCBI Taxonomy" id="6265"/>
    <lineage>
        <taxon>Eukaryota</taxon>
        <taxon>Metazoa</taxon>
        <taxon>Ecdysozoa</taxon>
        <taxon>Nematoda</taxon>
        <taxon>Chromadorea</taxon>
        <taxon>Rhabditida</taxon>
        <taxon>Spirurina</taxon>
        <taxon>Ascaridomorpha</taxon>
        <taxon>Ascaridoidea</taxon>
        <taxon>Toxocaridae</taxon>
        <taxon>Toxocara</taxon>
    </lineage>
</organism>
<gene>
    <name evidence="7" type="primary">cpg-2</name>
    <name evidence="7" type="ORF">Tcan_03243</name>
</gene>
<dbReference type="SUPFAM" id="SSF57625">
    <property type="entry name" value="Invertebrate chitin-binding proteins"/>
    <property type="match status" value="2"/>
</dbReference>
<evidence type="ECO:0000256" key="1">
    <source>
        <dbReference type="ARBA" id="ARBA00022669"/>
    </source>
</evidence>
<name>A0A0B2W1P3_TOXCA</name>
<dbReference type="OrthoDB" id="10586888at2759"/>
<dbReference type="Pfam" id="PF01607">
    <property type="entry name" value="CBM_14"/>
    <property type="match status" value="2"/>
</dbReference>
<dbReference type="STRING" id="6265.A0A0B2W1P3"/>
<sequence>MSQGVPLLSAFSCEDHDDGLYDFGCSSNFVRCEDGEARYVRCPSFLRFDIVTSQCLDPAYVRACGGGLAASGRNETHVESSNGSDESDEPKIIVIVEKVMPKRGKKSKSPILKFPCEGLRDGHYAMGCSSVFASCRKGKTTFDHCPEGLKFDPDRRECRKESKVDICKEITRRSRAQRRIHNVGASFDCEFFSQFFVLEFSGASLLSIVGQRSNNIYPARQHRSDSFDKFVIIKYNSSEKVVLSSRNFRVWRNVGHYTFT</sequence>
<keyword evidence="8" id="KW-1185">Reference proteome</keyword>
<comment type="caution">
    <text evidence="7">The sequence shown here is derived from an EMBL/GenBank/DDBJ whole genome shotgun (WGS) entry which is preliminary data.</text>
</comment>
<keyword evidence="1" id="KW-0147">Chitin-binding</keyword>
<keyword evidence="5" id="KW-0325">Glycoprotein</keyword>
<dbReference type="GO" id="GO:0005576">
    <property type="term" value="C:extracellular region"/>
    <property type="evidence" value="ECO:0007669"/>
    <property type="project" value="InterPro"/>
</dbReference>
<evidence type="ECO:0000256" key="2">
    <source>
        <dbReference type="ARBA" id="ARBA00022729"/>
    </source>
</evidence>
<dbReference type="Gene3D" id="2.170.140.10">
    <property type="entry name" value="Chitin binding domain"/>
    <property type="match status" value="1"/>
</dbReference>
<evidence type="ECO:0000313" key="7">
    <source>
        <dbReference type="EMBL" id="KHN87537.1"/>
    </source>
</evidence>
<dbReference type="EMBL" id="JPKZ01000420">
    <property type="protein sequence ID" value="KHN87537.1"/>
    <property type="molecule type" value="Genomic_DNA"/>
</dbReference>
<dbReference type="InterPro" id="IPR002557">
    <property type="entry name" value="Chitin-bd_dom"/>
</dbReference>
<reference evidence="7 8" key="1">
    <citation type="submission" date="2014-11" db="EMBL/GenBank/DDBJ databases">
        <title>Genetic blueprint of the zoonotic pathogen Toxocara canis.</title>
        <authorList>
            <person name="Zhu X.-Q."/>
            <person name="Korhonen P.K."/>
            <person name="Cai H."/>
            <person name="Young N.D."/>
            <person name="Nejsum P."/>
            <person name="von Samson-Himmelstjerna G."/>
            <person name="Boag P.R."/>
            <person name="Tan P."/>
            <person name="Li Q."/>
            <person name="Min J."/>
            <person name="Yang Y."/>
            <person name="Wang X."/>
            <person name="Fang X."/>
            <person name="Hall R.S."/>
            <person name="Hofmann A."/>
            <person name="Sternberg P.W."/>
            <person name="Jex A.R."/>
            <person name="Gasser R.B."/>
        </authorList>
    </citation>
    <scope>NUCLEOTIDE SEQUENCE [LARGE SCALE GENOMIC DNA]</scope>
    <source>
        <strain evidence="7">PN_DK_2014</strain>
    </source>
</reference>
<keyword evidence="3" id="KW-0677">Repeat</keyword>
<dbReference type="PANTHER" id="PTHR23301:SF0">
    <property type="entry name" value="CHITIN-BINDING TYPE-2 DOMAIN-CONTAINING PROTEIN-RELATED"/>
    <property type="match status" value="1"/>
</dbReference>
<dbReference type="SMART" id="SM00494">
    <property type="entry name" value="ChtBD2"/>
    <property type="match status" value="2"/>
</dbReference>
<evidence type="ECO:0000256" key="4">
    <source>
        <dbReference type="ARBA" id="ARBA00023157"/>
    </source>
</evidence>
<evidence type="ECO:0000259" key="6">
    <source>
        <dbReference type="PROSITE" id="PS50940"/>
    </source>
</evidence>
<accession>A0A0B2W1P3</accession>
<evidence type="ECO:0000256" key="3">
    <source>
        <dbReference type="ARBA" id="ARBA00022737"/>
    </source>
</evidence>
<proteinExistence type="predicted"/>
<keyword evidence="4" id="KW-1015">Disulfide bond</keyword>
<protein>
    <submittedName>
        <fullName evidence="7">Chondroitin proteoglycan 2</fullName>
    </submittedName>
</protein>